<organism evidence="4 5">
    <name type="scientific">Actinobacillus pleuropneumoniae serovar 6 str. Femo</name>
    <dbReference type="NCBI Taxonomy" id="754256"/>
    <lineage>
        <taxon>Bacteria</taxon>
        <taxon>Pseudomonadati</taxon>
        <taxon>Pseudomonadota</taxon>
        <taxon>Gammaproteobacteria</taxon>
        <taxon>Pasteurellales</taxon>
        <taxon>Pasteurellaceae</taxon>
        <taxon>Actinobacillus</taxon>
    </lineage>
</organism>
<dbReference type="PANTHER" id="PTHR30575">
    <property type="entry name" value="PEPTIDASE M20"/>
    <property type="match status" value="1"/>
</dbReference>
<evidence type="ECO:0000259" key="3">
    <source>
        <dbReference type="Pfam" id="PF07687"/>
    </source>
</evidence>
<comment type="cofactor">
    <cofactor evidence="2">
        <name>Mn(2+)</name>
        <dbReference type="ChEBI" id="CHEBI:29035"/>
    </cofactor>
    <text evidence="2">The Mn(2+) ion enhances activity.</text>
</comment>
<feature type="binding site" evidence="2">
    <location>
        <position position="398"/>
    </location>
    <ligand>
        <name>Mn(2+)</name>
        <dbReference type="ChEBI" id="CHEBI:29035"/>
        <label>2</label>
    </ligand>
</feature>
<dbReference type="Pfam" id="PF07687">
    <property type="entry name" value="M20_dimer"/>
    <property type="match status" value="1"/>
</dbReference>
<evidence type="ECO:0000313" key="4">
    <source>
        <dbReference type="EMBL" id="EFM92105.1"/>
    </source>
</evidence>
<dbReference type="PIRSF" id="PIRSF005962">
    <property type="entry name" value="Pept_M20D_amidohydro"/>
    <property type="match status" value="1"/>
</dbReference>
<dbReference type="SUPFAM" id="SSF53187">
    <property type="entry name" value="Zn-dependent exopeptidases"/>
    <property type="match status" value="1"/>
</dbReference>
<dbReference type="GO" id="GO:0016805">
    <property type="term" value="F:dipeptidase activity"/>
    <property type="evidence" value="ECO:0007669"/>
    <property type="project" value="TreeGrafter"/>
</dbReference>
<dbReference type="EMBL" id="ADOG01000012">
    <property type="protein sequence ID" value="EFM92105.1"/>
    <property type="molecule type" value="Genomic_DNA"/>
</dbReference>
<dbReference type="SUPFAM" id="SSF55031">
    <property type="entry name" value="Bacterial exopeptidase dimerisation domain"/>
    <property type="match status" value="1"/>
</dbReference>
<evidence type="ECO:0000256" key="2">
    <source>
        <dbReference type="PIRSR" id="PIRSR005962-1"/>
    </source>
</evidence>
<dbReference type="InterPro" id="IPR033845">
    <property type="entry name" value="AbgA"/>
</dbReference>
<dbReference type="InterPro" id="IPR017439">
    <property type="entry name" value="Amidohydrolase"/>
</dbReference>
<comment type="caution">
    <text evidence="4">The sequence shown here is derived from an EMBL/GenBank/DDBJ whole genome shotgun (WGS) entry which is preliminary data.</text>
</comment>
<gene>
    <name evidence="4" type="ORF">appser6_10130</name>
</gene>
<feature type="binding site" evidence="2">
    <location>
        <position position="178"/>
    </location>
    <ligand>
        <name>Mn(2+)</name>
        <dbReference type="ChEBI" id="CHEBI:29035"/>
        <label>2</label>
    </ligand>
</feature>
<keyword evidence="1" id="KW-0378">Hydrolase</keyword>
<dbReference type="GO" id="GO:0046872">
    <property type="term" value="F:metal ion binding"/>
    <property type="evidence" value="ECO:0007669"/>
    <property type="project" value="UniProtKB-KW"/>
</dbReference>
<dbReference type="InterPro" id="IPR011650">
    <property type="entry name" value="Peptidase_M20_dimer"/>
</dbReference>
<keyword evidence="2" id="KW-0464">Manganese</keyword>
<dbReference type="InterPro" id="IPR002933">
    <property type="entry name" value="Peptidase_M20"/>
</dbReference>
<feature type="binding site" evidence="2">
    <location>
        <position position="144"/>
    </location>
    <ligand>
        <name>Mn(2+)</name>
        <dbReference type="ChEBI" id="CHEBI:29035"/>
        <label>2</label>
    </ligand>
</feature>
<dbReference type="PANTHER" id="PTHR30575:SF3">
    <property type="entry name" value="PEPTIDASE M20 DIMERISATION DOMAIN-CONTAINING PROTEIN"/>
    <property type="match status" value="1"/>
</dbReference>
<protein>
    <submittedName>
        <fullName evidence="4">Aminobenzoyl-glutamate utilization protein A</fullName>
    </submittedName>
</protein>
<dbReference type="FunFam" id="3.40.630.10:FF:000080">
    <property type="entry name" value="p-aminobenzoyl-glutamate hydrolase subunit A"/>
    <property type="match status" value="1"/>
</dbReference>
<feature type="binding site" evidence="2">
    <location>
        <position position="202"/>
    </location>
    <ligand>
        <name>Mn(2+)</name>
        <dbReference type="ChEBI" id="CHEBI:29035"/>
        <label>2</label>
    </ligand>
</feature>
<dbReference type="InterPro" id="IPR036264">
    <property type="entry name" value="Bact_exopeptidase_dim_dom"/>
</dbReference>
<dbReference type="GO" id="GO:0046657">
    <property type="term" value="P:folic acid catabolic process"/>
    <property type="evidence" value="ECO:0007669"/>
    <property type="project" value="TreeGrafter"/>
</dbReference>
<reference evidence="4 5" key="1">
    <citation type="journal article" date="2010" name="J. Bacteriol.">
        <title>Comparative genomic characterization of Actinobacillus pleuropneumoniae.</title>
        <authorList>
            <person name="Xu Z."/>
            <person name="Chen X."/>
            <person name="Li L."/>
            <person name="Li T."/>
            <person name="Wang S."/>
            <person name="Chen H."/>
            <person name="Zhou R."/>
        </authorList>
    </citation>
    <scope>NUCLEOTIDE SEQUENCE [LARGE SCALE GENOMIC DNA]</scope>
    <source>
        <strain evidence="4 5">Femo</strain>
    </source>
</reference>
<dbReference type="Gene3D" id="3.40.630.10">
    <property type="entry name" value="Zn peptidases"/>
    <property type="match status" value="2"/>
</dbReference>
<dbReference type="InterPro" id="IPR052030">
    <property type="entry name" value="Peptidase_M20/M20A_hydrolases"/>
</dbReference>
<accession>A0A828PJE3</accession>
<name>A0A828PJE3_ACTPL</name>
<dbReference type="AlphaFoldDB" id="A0A828PJE3"/>
<keyword evidence="2" id="KW-0479">Metal-binding</keyword>
<dbReference type="GO" id="GO:0005737">
    <property type="term" value="C:cytoplasm"/>
    <property type="evidence" value="ECO:0007669"/>
    <property type="project" value="TreeGrafter"/>
</dbReference>
<dbReference type="GO" id="GO:0071713">
    <property type="term" value="F:para-aminobenzoyl-glutamate hydrolase activity"/>
    <property type="evidence" value="ECO:0007669"/>
    <property type="project" value="TreeGrafter"/>
</dbReference>
<proteinExistence type="predicted"/>
<feature type="binding site" evidence="2">
    <location>
        <position position="142"/>
    </location>
    <ligand>
        <name>Mn(2+)</name>
        <dbReference type="ChEBI" id="CHEBI:29035"/>
        <label>2</label>
    </ligand>
</feature>
<dbReference type="NCBIfam" id="TIGR01891">
    <property type="entry name" value="amidohydrolases"/>
    <property type="match status" value="1"/>
</dbReference>
<dbReference type="Pfam" id="PF01546">
    <property type="entry name" value="Peptidase_M20"/>
    <property type="match status" value="1"/>
</dbReference>
<evidence type="ECO:0000256" key="1">
    <source>
        <dbReference type="ARBA" id="ARBA00022801"/>
    </source>
</evidence>
<dbReference type="CDD" id="cd05665">
    <property type="entry name" value="M20_Acy1_IAAspH"/>
    <property type="match status" value="1"/>
</dbReference>
<evidence type="ECO:0000313" key="5">
    <source>
        <dbReference type="Proteomes" id="UP000005341"/>
    </source>
</evidence>
<feature type="domain" description="Peptidase M20 dimerisation" evidence="3">
    <location>
        <begin position="227"/>
        <end position="313"/>
    </location>
</feature>
<sequence>MVIMSIDLEKLIAWRREFHRFPETGWSEFWTTSRIADYLDEMGAELLLGKQIINEEFVRGRNKNVVEQGITNAITYGAKQKWLDRMDGYTGCVAIFDSGKAGKTVALRFDIDCVNVSETKSDTHIPNQLGFASLNNGFMHACGHDGHIAMGLATALWLSQNKDKYSGKVKIVFQPAEEGVRGAAAIAASGVIDDADYFASSHISFCANSGTVLANPRNFLSTTKIDIRYFGQPAHAGAAPQVGKNALLAAAHAVTQLHGIARHGQGMTRINVGVLKAGEGRNVIPSKAELQLEVRGENKEINQYMVDQVMQIAQGIAISFGVSYETEIMGEAVDMVNDPELIKLIEEIAIAQPEVHDSTSDYAFNASEDATILGRRVQERGGKAIYFIVGADRTAGHHEAEFDFDEKQLLTGANIYTTLIQRLLN</sequence>
<dbReference type="Proteomes" id="UP000005341">
    <property type="component" value="Unassembled WGS sequence"/>
</dbReference>